<dbReference type="PANTHER" id="PTHR21087">
    <property type="entry name" value="SHIKIMATE KINASE"/>
    <property type="match status" value="1"/>
</dbReference>
<dbReference type="EC" id="2.7.1.71" evidence="11"/>
<comment type="function">
    <text evidence="11">Catalyzes the specific phosphorylation of the 3-hydroxyl group of shikimic acid using ATP as a cosubstrate.</text>
</comment>
<dbReference type="GO" id="GO:0005524">
    <property type="term" value="F:ATP binding"/>
    <property type="evidence" value="ECO:0007669"/>
    <property type="project" value="UniProtKB-UniRule"/>
</dbReference>
<dbReference type="PRINTS" id="PR01100">
    <property type="entry name" value="SHIKIMTKNASE"/>
</dbReference>
<keyword evidence="11" id="KW-0479">Metal-binding</keyword>
<feature type="binding site" evidence="11">
    <location>
        <position position="141"/>
    </location>
    <ligand>
        <name>substrate</name>
    </ligand>
</feature>
<protein>
    <recommendedName>
        <fullName evidence="11">Shikimate kinase 1</fullName>
        <shortName evidence="11">SK 1</shortName>
        <ecNumber evidence="11">2.7.1.71</ecNumber>
    </recommendedName>
</protein>
<dbReference type="GO" id="GO:0004765">
    <property type="term" value="F:shikimate kinase activity"/>
    <property type="evidence" value="ECO:0007669"/>
    <property type="project" value="UniProtKB-UniRule"/>
</dbReference>
<keyword evidence="6 11" id="KW-0418">Kinase</keyword>
<dbReference type="GO" id="GO:0009423">
    <property type="term" value="P:chorismate biosynthetic process"/>
    <property type="evidence" value="ECO:0007669"/>
    <property type="project" value="UniProtKB-UniRule"/>
</dbReference>
<keyword evidence="3 11" id="KW-0028">Amino-acid biosynthesis</keyword>
<evidence type="ECO:0000256" key="1">
    <source>
        <dbReference type="ARBA" id="ARBA00004842"/>
    </source>
</evidence>
<evidence type="ECO:0000256" key="8">
    <source>
        <dbReference type="ARBA" id="ARBA00022842"/>
    </source>
</evidence>
<dbReference type="AlphaFoldDB" id="A0AAU7QFI0"/>
<dbReference type="SUPFAM" id="SSF52540">
    <property type="entry name" value="P-loop containing nucleoside triphosphate hydrolases"/>
    <property type="match status" value="1"/>
</dbReference>
<evidence type="ECO:0000256" key="5">
    <source>
        <dbReference type="ARBA" id="ARBA00022741"/>
    </source>
</evidence>
<gene>
    <name evidence="12" type="primary">aroL</name>
    <name evidence="11" type="synonym">aroK</name>
    <name evidence="12" type="ORF">ABK905_06700</name>
</gene>
<evidence type="ECO:0000256" key="6">
    <source>
        <dbReference type="ARBA" id="ARBA00022777"/>
    </source>
</evidence>
<comment type="caution">
    <text evidence="11">Lacks conserved residue(s) required for the propagation of feature annotation.</text>
</comment>
<evidence type="ECO:0000256" key="3">
    <source>
        <dbReference type="ARBA" id="ARBA00022605"/>
    </source>
</evidence>
<evidence type="ECO:0000256" key="11">
    <source>
        <dbReference type="HAMAP-Rule" id="MF_00109"/>
    </source>
</evidence>
<keyword evidence="9 11" id="KW-0057">Aromatic amino acid biosynthesis</keyword>
<feature type="binding site" evidence="11">
    <location>
        <position position="58"/>
    </location>
    <ligand>
        <name>substrate</name>
    </ligand>
</feature>
<dbReference type="GO" id="GO:0008652">
    <property type="term" value="P:amino acid biosynthetic process"/>
    <property type="evidence" value="ECO:0007669"/>
    <property type="project" value="UniProtKB-KW"/>
</dbReference>
<feature type="binding site" evidence="11">
    <location>
        <position position="34"/>
    </location>
    <ligand>
        <name>substrate</name>
    </ligand>
</feature>
<keyword evidence="7 11" id="KW-0067">ATP-binding</keyword>
<dbReference type="EMBL" id="CP157947">
    <property type="protein sequence ID" value="XBS71824.1"/>
    <property type="molecule type" value="Genomic_DNA"/>
</dbReference>
<dbReference type="CDD" id="cd00464">
    <property type="entry name" value="SK"/>
    <property type="match status" value="1"/>
</dbReference>
<feature type="binding site" evidence="11">
    <location>
        <position position="16"/>
    </location>
    <ligand>
        <name>Mg(2+)</name>
        <dbReference type="ChEBI" id="CHEBI:18420"/>
    </ligand>
</feature>
<evidence type="ECO:0000256" key="4">
    <source>
        <dbReference type="ARBA" id="ARBA00022679"/>
    </source>
</evidence>
<keyword evidence="2 11" id="KW-0963">Cytoplasm</keyword>
<feature type="binding site" evidence="11">
    <location>
        <position position="81"/>
    </location>
    <ligand>
        <name>substrate</name>
    </ligand>
</feature>
<comment type="subcellular location">
    <subcellularLocation>
        <location evidence="11">Cytoplasm</location>
    </subcellularLocation>
</comment>
<comment type="catalytic activity">
    <reaction evidence="10 11">
        <text>shikimate + ATP = 3-phosphoshikimate + ADP + H(+)</text>
        <dbReference type="Rhea" id="RHEA:13121"/>
        <dbReference type="ChEBI" id="CHEBI:15378"/>
        <dbReference type="ChEBI" id="CHEBI:30616"/>
        <dbReference type="ChEBI" id="CHEBI:36208"/>
        <dbReference type="ChEBI" id="CHEBI:145989"/>
        <dbReference type="ChEBI" id="CHEBI:456216"/>
        <dbReference type="EC" id="2.7.1.71"/>
    </reaction>
</comment>
<comment type="subunit">
    <text evidence="11">Monomer.</text>
</comment>
<proteinExistence type="inferred from homology"/>
<feature type="binding site" evidence="11">
    <location>
        <begin position="12"/>
        <end position="17"/>
    </location>
    <ligand>
        <name>ATP</name>
        <dbReference type="ChEBI" id="CHEBI:30616"/>
    </ligand>
</feature>
<comment type="cofactor">
    <cofactor evidence="11">
        <name>Mg(2+)</name>
        <dbReference type="ChEBI" id="CHEBI:18420"/>
    </cofactor>
    <text evidence="11">Binds 1 Mg(2+) ion per subunit.</text>
</comment>
<dbReference type="PROSITE" id="PS01128">
    <property type="entry name" value="SHIKIMATE_KINASE"/>
    <property type="match status" value="1"/>
</dbReference>
<dbReference type="GO" id="GO:0009073">
    <property type="term" value="P:aromatic amino acid family biosynthetic process"/>
    <property type="evidence" value="ECO:0007669"/>
    <property type="project" value="UniProtKB-KW"/>
</dbReference>
<evidence type="ECO:0000256" key="10">
    <source>
        <dbReference type="ARBA" id="ARBA00048567"/>
    </source>
</evidence>
<dbReference type="HAMAP" id="MF_00109">
    <property type="entry name" value="Shikimate_kinase"/>
    <property type="match status" value="1"/>
</dbReference>
<name>A0AAU7QFI0_9GAMM</name>
<evidence type="ECO:0000256" key="9">
    <source>
        <dbReference type="ARBA" id="ARBA00023141"/>
    </source>
</evidence>
<comment type="similarity">
    <text evidence="11">Belongs to the shikimate kinase family.</text>
</comment>
<dbReference type="Gene3D" id="3.40.50.300">
    <property type="entry name" value="P-loop containing nucleotide triphosphate hydrolases"/>
    <property type="match status" value="1"/>
</dbReference>
<sequence>MIQPIFMVGARGCGKTTVGRALARALGFAFADTDLELLRSTGLSVAQIVEQEGWAGFRIRESEILHGMASAGGNQVIATGGGIVLSESNRRYMRASGTVFYLYAPAEVLASRLEAVPEEDQRPSLTGRPIAEEIKEILLARETLYQDAAHHVLDASLAPEDVVSAIMQRLCPLRRRLRKSILIVFCAP</sequence>
<dbReference type="InterPro" id="IPR000623">
    <property type="entry name" value="Shikimate_kinase/TSH1"/>
</dbReference>
<keyword evidence="5 11" id="KW-0547">Nucleotide-binding</keyword>
<accession>A0AAU7QFI0</accession>
<dbReference type="InterPro" id="IPR027417">
    <property type="entry name" value="P-loop_NTPase"/>
</dbReference>
<dbReference type="InterPro" id="IPR031322">
    <property type="entry name" value="Shikimate/glucono_kinase"/>
</dbReference>
<evidence type="ECO:0000313" key="12">
    <source>
        <dbReference type="EMBL" id="XBS71824.1"/>
    </source>
</evidence>
<dbReference type="PANTHER" id="PTHR21087:SF21">
    <property type="entry name" value="SHIKIMATE KINASE 2"/>
    <property type="match status" value="1"/>
</dbReference>
<keyword evidence="8 11" id="KW-0460">Magnesium</keyword>
<evidence type="ECO:0000256" key="7">
    <source>
        <dbReference type="ARBA" id="ARBA00022840"/>
    </source>
</evidence>
<dbReference type="Pfam" id="PF01202">
    <property type="entry name" value="SKI"/>
    <property type="match status" value="1"/>
</dbReference>
<comment type="pathway">
    <text evidence="1 11">Metabolic intermediate biosynthesis; chorismate biosynthesis; chorismate from D-erythrose 4-phosphate and phosphoenolpyruvate: step 5/7.</text>
</comment>
<feature type="binding site" evidence="11">
    <location>
        <position position="122"/>
    </location>
    <ligand>
        <name>ATP</name>
        <dbReference type="ChEBI" id="CHEBI:30616"/>
    </ligand>
</feature>
<dbReference type="NCBIfam" id="NF002988">
    <property type="entry name" value="PRK03731.1"/>
    <property type="match status" value="1"/>
</dbReference>
<dbReference type="GO" id="GO:0000287">
    <property type="term" value="F:magnesium ion binding"/>
    <property type="evidence" value="ECO:0007669"/>
    <property type="project" value="UniProtKB-UniRule"/>
</dbReference>
<dbReference type="GO" id="GO:0005829">
    <property type="term" value="C:cytosol"/>
    <property type="evidence" value="ECO:0007669"/>
    <property type="project" value="TreeGrafter"/>
</dbReference>
<organism evidence="12">
    <name type="scientific">Acerihabitans sp. KWT182</name>
    <dbReference type="NCBI Taxonomy" id="3157919"/>
    <lineage>
        <taxon>Bacteria</taxon>
        <taxon>Pseudomonadati</taxon>
        <taxon>Pseudomonadota</taxon>
        <taxon>Gammaproteobacteria</taxon>
        <taxon>Enterobacterales</taxon>
        <taxon>Pectobacteriaceae</taxon>
        <taxon>Acerihabitans</taxon>
    </lineage>
</organism>
<keyword evidence="4 11" id="KW-0808">Transferase</keyword>
<dbReference type="InterPro" id="IPR023000">
    <property type="entry name" value="Shikimate_kinase_CS"/>
</dbReference>
<reference evidence="12" key="1">
    <citation type="submission" date="2024-06" db="EMBL/GenBank/DDBJ databases">
        <authorList>
            <person name="Coelho C."/>
            <person name="Bento M."/>
            <person name="Garcia E."/>
            <person name="Camelo A."/>
            <person name="Brandao I."/>
            <person name="Espirito Santo C."/>
            <person name="Trovao J."/>
            <person name="Verissimo A."/>
            <person name="Costa J."/>
            <person name="Tiago I."/>
        </authorList>
    </citation>
    <scope>NUCLEOTIDE SEQUENCE</scope>
    <source>
        <strain evidence="12">KWT182</strain>
    </source>
</reference>
<evidence type="ECO:0000256" key="2">
    <source>
        <dbReference type="ARBA" id="ARBA00022490"/>
    </source>
</evidence>